<keyword evidence="3" id="KW-0560">Oxidoreductase</keyword>
<dbReference type="InterPro" id="IPR011251">
    <property type="entry name" value="Luciferase-like_dom"/>
</dbReference>
<reference evidence="6 7" key="1">
    <citation type="submission" date="2022-08" db="EMBL/GenBank/DDBJ databases">
        <title>novel species in genus Aeromicrobium.</title>
        <authorList>
            <person name="Ye L."/>
        </authorList>
    </citation>
    <scope>NUCLEOTIDE SEQUENCE [LARGE SCALE GENOMIC DNA]</scope>
    <source>
        <strain evidence="7">zg-Y1379</strain>
    </source>
</reference>
<accession>A0ABY5M7S8</accession>
<dbReference type="InterPro" id="IPR050172">
    <property type="entry name" value="SsuD_RutA_monooxygenase"/>
</dbReference>
<dbReference type="Pfam" id="PF00296">
    <property type="entry name" value="Bac_luciferase"/>
    <property type="match status" value="1"/>
</dbReference>
<sequence length="385" mass="41639">MSLTFDWFLPTTGDSRALVGGGHSVPTDLGREGGPLDTAGRFREPDLKYLVQVARTAEDLGFDAVLTPTGTPCEDAWVVASALIPETERLKFLIALRPGLISPTLLAQMASTFQRLSGDRLLLNVVVGGDPSEQLRFGDRVQKDDRYARAAEFLQVFRGAFTEAGSTFRGEHYDVQDARTRRPARVPQIYLGGSSAAAGPVTAAHTDVYLTWGEPPGAVADKIAWIRKLADEQGRTVRFGVRLHTISRDHSQDAWQIADRMLAGLDPAQVAQAQEALAASESEGQKRMRELHGGAFDRADARSLEVHPGLWAGVGLMRSGAGTALVGSHTEVADLIGEYAEIGIDEFVMSGYPHVEEAYWFAEGVLPILRKRDVIPGVASAPRPG</sequence>
<dbReference type="CDD" id="cd01094">
    <property type="entry name" value="Alkanesulfonate_monoxygenase"/>
    <property type="match status" value="1"/>
</dbReference>
<keyword evidence="7" id="KW-1185">Reference proteome</keyword>
<dbReference type="SUPFAM" id="SSF51679">
    <property type="entry name" value="Bacterial luciferase-like"/>
    <property type="match status" value="1"/>
</dbReference>
<evidence type="ECO:0000259" key="5">
    <source>
        <dbReference type="Pfam" id="PF00296"/>
    </source>
</evidence>
<dbReference type="PANTHER" id="PTHR42847">
    <property type="entry name" value="ALKANESULFONATE MONOOXYGENASE"/>
    <property type="match status" value="1"/>
</dbReference>
<keyword evidence="2" id="KW-0288">FMN</keyword>
<name>A0ABY5M7S8_9ACTN</name>
<evidence type="ECO:0000313" key="7">
    <source>
        <dbReference type="Proteomes" id="UP001316184"/>
    </source>
</evidence>
<dbReference type="Proteomes" id="UP001316184">
    <property type="component" value="Chromosome"/>
</dbReference>
<dbReference type="RefSeq" id="WP_257125084.1">
    <property type="nucleotide sequence ID" value="NZ_CP102173.1"/>
</dbReference>
<evidence type="ECO:0000256" key="2">
    <source>
        <dbReference type="ARBA" id="ARBA00022643"/>
    </source>
</evidence>
<evidence type="ECO:0000256" key="4">
    <source>
        <dbReference type="ARBA" id="ARBA00023033"/>
    </source>
</evidence>
<evidence type="ECO:0000313" key="6">
    <source>
        <dbReference type="EMBL" id="UUP14213.1"/>
    </source>
</evidence>
<keyword evidence="1" id="KW-0285">Flavoprotein</keyword>
<evidence type="ECO:0000256" key="3">
    <source>
        <dbReference type="ARBA" id="ARBA00023002"/>
    </source>
</evidence>
<protein>
    <submittedName>
        <fullName evidence="6">LLM class flavin-dependent oxidoreductase</fullName>
    </submittedName>
</protein>
<dbReference type="InterPro" id="IPR036661">
    <property type="entry name" value="Luciferase-like_sf"/>
</dbReference>
<dbReference type="Gene3D" id="3.20.20.30">
    <property type="entry name" value="Luciferase-like domain"/>
    <property type="match status" value="1"/>
</dbReference>
<evidence type="ECO:0000256" key="1">
    <source>
        <dbReference type="ARBA" id="ARBA00022630"/>
    </source>
</evidence>
<dbReference type="EMBL" id="CP102173">
    <property type="protein sequence ID" value="UUP14213.1"/>
    <property type="molecule type" value="Genomic_DNA"/>
</dbReference>
<proteinExistence type="predicted"/>
<gene>
    <name evidence="6" type="ORF">NQV15_02545</name>
</gene>
<dbReference type="PANTHER" id="PTHR42847:SF4">
    <property type="entry name" value="ALKANESULFONATE MONOOXYGENASE-RELATED"/>
    <property type="match status" value="1"/>
</dbReference>
<organism evidence="6 7">
    <name type="scientific">Aeromicrobium wangtongii</name>
    <dbReference type="NCBI Taxonomy" id="2969247"/>
    <lineage>
        <taxon>Bacteria</taxon>
        <taxon>Bacillati</taxon>
        <taxon>Actinomycetota</taxon>
        <taxon>Actinomycetes</taxon>
        <taxon>Propionibacteriales</taxon>
        <taxon>Nocardioidaceae</taxon>
        <taxon>Aeromicrobium</taxon>
    </lineage>
</organism>
<keyword evidence="4" id="KW-0503">Monooxygenase</keyword>
<feature type="domain" description="Luciferase-like" evidence="5">
    <location>
        <begin position="34"/>
        <end position="346"/>
    </location>
</feature>